<keyword evidence="3" id="KW-1185">Reference proteome</keyword>
<evidence type="ECO:0000259" key="1">
    <source>
        <dbReference type="Pfam" id="PF19289"/>
    </source>
</evidence>
<dbReference type="GO" id="GO:0006508">
    <property type="term" value="P:proteolysis"/>
    <property type="evidence" value="ECO:0007669"/>
    <property type="project" value="InterPro"/>
</dbReference>
<dbReference type="SUPFAM" id="SSF111283">
    <property type="entry name" value="Putative modulator of DNA gyrase, PmbA/TldD"/>
    <property type="match status" value="1"/>
</dbReference>
<dbReference type="RefSeq" id="WP_332867245.1">
    <property type="nucleotide sequence ID" value="NZ_JBAFSM010000059.1"/>
</dbReference>
<comment type="caution">
    <text evidence="2">The sequence shown here is derived from an EMBL/GenBank/DDBJ whole genome shotgun (WGS) entry which is preliminary data.</text>
</comment>
<dbReference type="Pfam" id="PF19289">
    <property type="entry name" value="PmbA_TldD_3rd"/>
    <property type="match status" value="1"/>
</dbReference>
<gene>
    <name evidence="2" type="ORF">V0288_21750</name>
</gene>
<dbReference type="InterPro" id="IPR045569">
    <property type="entry name" value="Metalloprtase-TldD/E_C"/>
</dbReference>
<reference evidence="2 3" key="1">
    <citation type="submission" date="2024-01" db="EMBL/GenBank/DDBJ databases">
        <title>Genomic insights into the taxonomy and metabolism of the cyanobacterium Pannus brasiliensis CCIBt3594.</title>
        <authorList>
            <person name="Machado M."/>
            <person name="Botero N.B."/>
            <person name="Andreote A.P.D."/>
            <person name="Feitosa A.M.T."/>
            <person name="Popin R."/>
            <person name="Sivonen K."/>
            <person name="Fiore M.F."/>
        </authorList>
    </citation>
    <scope>NUCLEOTIDE SEQUENCE [LARGE SCALE GENOMIC DNA]</scope>
    <source>
        <strain evidence="2 3">CCIBt3594</strain>
    </source>
</reference>
<dbReference type="EMBL" id="JBAFSM010000059">
    <property type="protein sequence ID" value="MEG3439767.1"/>
    <property type="molecule type" value="Genomic_DNA"/>
</dbReference>
<dbReference type="InterPro" id="IPR036059">
    <property type="entry name" value="TldD/PmbA_sf"/>
</dbReference>
<dbReference type="PANTHER" id="PTHR43666:SF1">
    <property type="entry name" value="CONSERVED PROTEIN"/>
    <property type="match status" value="1"/>
</dbReference>
<proteinExistence type="predicted"/>
<accession>A0AAW9QYM0</accession>
<feature type="domain" description="Metalloprotease TldD/E C-terminal" evidence="1">
    <location>
        <begin position="221"/>
        <end position="444"/>
    </location>
</feature>
<evidence type="ECO:0000313" key="2">
    <source>
        <dbReference type="EMBL" id="MEG3439767.1"/>
    </source>
</evidence>
<sequence length="445" mass="49590">MSIEQRWESVFNDLGESLIDRLQSGESLSLELIGENSQFIRFNRARARQNGIVLDAKVKITLWGDGKTAYRRFPLTGDRDLDLAEGWENLDDLREEIAILPEDPYIVPPENYGSTREVYHGELLPIENAVEEILQPADGLDFTGFYASGAVIRANMNSAGGKHWFATESFFLDYSVITPSEKAVKQILADRIWNGDRYREQLRAIETQLQLLEKPVHQVPPGRYRVYLAPAATADLIGMLSWGGVSEASLQQGGSALTKLRQGKILSPLLSLRENFQGGNVPRFNELGEVAPAELSIIEKGELINTLISSRTAKEYGLVGNGASQGEGLRATEVSSGELAREEILQRLDTGLYLSNLHYLNWSDRPSGRITGMTRYACFYVENGEIVAPIQDLRFDESLYAFLGENLLALTDFREFIPETGTYEARSIGGLLLPGLLVEDFTFTL</sequence>
<evidence type="ECO:0000313" key="3">
    <source>
        <dbReference type="Proteomes" id="UP001328733"/>
    </source>
</evidence>
<name>A0AAW9QYM0_9CHRO</name>
<organism evidence="2 3">
    <name type="scientific">Pannus brasiliensis CCIBt3594</name>
    <dbReference type="NCBI Taxonomy" id="1427578"/>
    <lineage>
        <taxon>Bacteria</taxon>
        <taxon>Bacillati</taxon>
        <taxon>Cyanobacteriota</taxon>
        <taxon>Cyanophyceae</taxon>
        <taxon>Oscillatoriophycideae</taxon>
        <taxon>Chroococcales</taxon>
        <taxon>Microcystaceae</taxon>
        <taxon>Pannus</taxon>
    </lineage>
</organism>
<protein>
    <submittedName>
        <fullName evidence="2">TldD/PmbA family protein</fullName>
    </submittedName>
</protein>
<dbReference type="AlphaFoldDB" id="A0AAW9QYM0"/>
<dbReference type="PANTHER" id="PTHR43666">
    <property type="entry name" value="TLDD PROTEIN"/>
    <property type="match status" value="1"/>
</dbReference>
<dbReference type="Proteomes" id="UP001328733">
    <property type="component" value="Unassembled WGS sequence"/>
</dbReference>
<dbReference type="GO" id="GO:0008237">
    <property type="term" value="F:metallopeptidase activity"/>
    <property type="evidence" value="ECO:0007669"/>
    <property type="project" value="InterPro"/>
</dbReference>